<evidence type="ECO:0000256" key="1">
    <source>
        <dbReference type="SAM" id="SignalP"/>
    </source>
</evidence>
<dbReference type="STRING" id="561365.SAMN05660866_02304"/>
<evidence type="ECO:0008006" key="4">
    <source>
        <dbReference type="Google" id="ProtNLM"/>
    </source>
</evidence>
<dbReference type="Proteomes" id="UP000190339">
    <property type="component" value="Unassembled WGS sequence"/>
</dbReference>
<evidence type="ECO:0000313" key="2">
    <source>
        <dbReference type="EMBL" id="SKB58926.1"/>
    </source>
</evidence>
<dbReference type="Pfam" id="PF19630">
    <property type="entry name" value="DUF6134"/>
    <property type="match status" value="1"/>
</dbReference>
<sequence>MKIFLYRMMLFFCLTLLPIAICAQTNYYNVTTKNDTIGVLKVSKIIESEKVIYHYAIDIGFEIVTKIHILYDLSTVYKNDALFSASVDNTVNGRQRHKSDLLWKDSYYEINEEGKKSRKFGTLVNYSNIKLFFYEPIDVQKVFSEHAAEFGTLKLKGKNHYELTLHTGAKNHYYYKDGILVKANIGNSFIPFQLVLRKK</sequence>
<feature type="signal peptide" evidence="1">
    <location>
        <begin position="1"/>
        <end position="23"/>
    </location>
</feature>
<gene>
    <name evidence="2" type="ORF">SAMN05660866_02304</name>
</gene>
<organism evidence="2 3">
    <name type="scientific">Maribacter arcticus</name>
    <dbReference type="NCBI Taxonomy" id="561365"/>
    <lineage>
        <taxon>Bacteria</taxon>
        <taxon>Pseudomonadati</taxon>
        <taxon>Bacteroidota</taxon>
        <taxon>Flavobacteriia</taxon>
        <taxon>Flavobacteriales</taxon>
        <taxon>Flavobacteriaceae</taxon>
        <taxon>Maribacter</taxon>
    </lineage>
</organism>
<proteinExistence type="predicted"/>
<dbReference type="RefSeq" id="WP_079512749.1">
    <property type="nucleotide sequence ID" value="NZ_FUYL01000006.1"/>
</dbReference>
<feature type="chain" id="PRO_5013046727" description="DUF3108 domain-containing protein" evidence="1">
    <location>
        <begin position="24"/>
        <end position="199"/>
    </location>
</feature>
<keyword evidence="1" id="KW-0732">Signal</keyword>
<protein>
    <recommendedName>
        <fullName evidence="4">DUF3108 domain-containing protein</fullName>
    </recommendedName>
</protein>
<dbReference type="OrthoDB" id="1121030at2"/>
<dbReference type="InterPro" id="IPR045767">
    <property type="entry name" value="DUF6134"/>
</dbReference>
<keyword evidence="3" id="KW-1185">Reference proteome</keyword>
<evidence type="ECO:0000313" key="3">
    <source>
        <dbReference type="Proteomes" id="UP000190339"/>
    </source>
</evidence>
<dbReference type="AlphaFoldDB" id="A0A1T5CHU3"/>
<dbReference type="EMBL" id="FUYL01000006">
    <property type="protein sequence ID" value="SKB58926.1"/>
    <property type="molecule type" value="Genomic_DNA"/>
</dbReference>
<reference evidence="3" key="1">
    <citation type="submission" date="2017-02" db="EMBL/GenBank/DDBJ databases">
        <authorList>
            <person name="Varghese N."/>
            <person name="Submissions S."/>
        </authorList>
    </citation>
    <scope>NUCLEOTIDE SEQUENCE [LARGE SCALE GENOMIC DNA]</scope>
    <source>
        <strain evidence="3">DSM 23546</strain>
    </source>
</reference>
<accession>A0A1T5CHU3</accession>
<name>A0A1T5CHU3_9FLAO</name>